<evidence type="ECO:0000256" key="6">
    <source>
        <dbReference type="SAM" id="Phobius"/>
    </source>
</evidence>
<dbReference type="PANTHER" id="PTHR38459:SF1">
    <property type="entry name" value="PROPHAGE BACTOPRENOL-LINKED GLUCOSE TRANSLOCASE HOMOLOG"/>
    <property type="match status" value="1"/>
</dbReference>
<dbReference type="EMBL" id="MFAY01000017">
    <property type="protein sequence ID" value="OGD89149.1"/>
    <property type="molecule type" value="Genomic_DNA"/>
</dbReference>
<feature type="transmembrane region" description="Helical" evidence="6">
    <location>
        <begin position="71"/>
        <end position="93"/>
    </location>
</feature>
<feature type="transmembrane region" description="Helical" evidence="6">
    <location>
        <begin position="99"/>
        <end position="119"/>
    </location>
</feature>
<dbReference type="InterPro" id="IPR051401">
    <property type="entry name" value="GtrA_CellWall_Glycosyl"/>
</dbReference>
<evidence type="ECO:0000256" key="3">
    <source>
        <dbReference type="ARBA" id="ARBA00022692"/>
    </source>
</evidence>
<dbReference type="InterPro" id="IPR007267">
    <property type="entry name" value="GtrA_DPMS_TM"/>
</dbReference>
<comment type="similarity">
    <text evidence="2">Belongs to the GtrA family.</text>
</comment>
<keyword evidence="4 6" id="KW-1133">Transmembrane helix</keyword>
<evidence type="ECO:0000256" key="1">
    <source>
        <dbReference type="ARBA" id="ARBA00004141"/>
    </source>
</evidence>
<reference evidence="8 9" key="1">
    <citation type="journal article" date="2016" name="Nat. Commun.">
        <title>Thousands of microbial genomes shed light on interconnected biogeochemical processes in an aquifer system.</title>
        <authorList>
            <person name="Anantharaman K."/>
            <person name="Brown C.T."/>
            <person name="Hug L.A."/>
            <person name="Sharon I."/>
            <person name="Castelle C.J."/>
            <person name="Probst A.J."/>
            <person name="Thomas B.C."/>
            <person name="Singh A."/>
            <person name="Wilkins M.J."/>
            <person name="Karaoz U."/>
            <person name="Brodie E.L."/>
            <person name="Williams K.H."/>
            <person name="Hubbard S.S."/>
            <person name="Banfield J.F."/>
        </authorList>
    </citation>
    <scope>NUCLEOTIDE SEQUENCE [LARGE SCALE GENOMIC DNA]</scope>
</reference>
<gene>
    <name evidence="8" type="ORF">A2693_02950</name>
</gene>
<feature type="transmembrane region" description="Helical" evidence="6">
    <location>
        <begin position="131"/>
        <end position="155"/>
    </location>
</feature>
<evidence type="ECO:0000256" key="5">
    <source>
        <dbReference type="ARBA" id="ARBA00023136"/>
    </source>
</evidence>
<evidence type="ECO:0000256" key="2">
    <source>
        <dbReference type="ARBA" id="ARBA00009399"/>
    </source>
</evidence>
<feature type="transmembrane region" description="Helical" evidence="6">
    <location>
        <begin position="7"/>
        <end position="25"/>
    </location>
</feature>
<evidence type="ECO:0000313" key="9">
    <source>
        <dbReference type="Proteomes" id="UP000178577"/>
    </source>
</evidence>
<keyword evidence="5 6" id="KW-0472">Membrane</keyword>
<evidence type="ECO:0000256" key="4">
    <source>
        <dbReference type="ARBA" id="ARBA00022989"/>
    </source>
</evidence>
<feature type="transmembrane region" description="Helical" evidence="6">
    <location>
        <begin position="37"/>
        <end position="59"/>
    </location>
</feature>
<dbReference type="GO" id="GO:0000271">
    <property type="term" value="P:polysaccharide biosynthetic process"/>
    <property type="evidence" value="ECO:0007669"/>
    <property type="project" value="InterPro"/>
</dbReference>
<comment type="caution">
    <text evidence="8">The sequence shown here is derived from an EMBL/GenBank/DDBJ whole genome shotgun (WGS) entry which is preliminary data.</text>
</comment>
<dbReference type="AlphaFoldDB" id="A0A1F5GBC7"/>
<organism evidence="8 9">
    <name type="scientific">Candidatus Curtissbacteria bacterium RIFCSPHIGHO2_01_FULL_40_12</name>
    <dbReference type="NCBI Taxonomy" id="1797710"/>
    <lineage>
        <taxon>Bacteria</taxon>
        <taxon>Candidatus Curtissiibacteriota</taxon>
    </lineage>
</organism>
<evidence type="ECO:0000313" key="8">
    <source>
        <dbReference type="EMBL" id="OGD89149.1"/>
    </source>
</evidence>
<protein>
    <recommendedName>
        <fullName evidence="7">GtrA/DPMS transmembrane domain-containing protein</fullName>
    </recommendedName>
</protein>
<name>A0A1F5GBC7_9BACT</name>
<accession>A0A1F5GBC7</accession>
<dbReference type="GO" id="GO:0005886">
    <property type="term" value="C:plasma membrane"/>
    <property type="evidence" value="ECO:0007669"/>
    <property type="project" value="TreeGrafter"/>
</dbReference>
<comment type="subcellular location">
    <subcellularLocation>
        <location evidence="1">Membrane</location>
        <topology evidence="1">Multi-pass membrane protein</topology>
    </subcellularLocation>
</comment>
<feature type="transmembrane region" description="Helical" evidence="6">
    <location>
        <begin position="175"/>
        <end position="193"/>
    </location>
</feature>
<sequence length="195" mass="21681">MTKRDVFLTLAGSALVGLYLIPTLLNTGTLNKIPSPFIILFVVIPTLSLLGMFFVHLISKKIAILWQIAKFALVGFLNTAIDFGILNFLSVIFSVTKGAGIIPINAVSVSFAIINSFYWNKDWVFASRKQANFITFAIITVIGLSINTAIVYILTTFFRPTIVDSPTLWANFAKALATIVSMVWNFLGYRFIVFR</sequence>
<evidence type="ECO:0000259" key="7">
    <source>
        <dbReference type="Pfam" id="PF04138"/>
    </source>
</evidence>
<proteinExistence type="inferred from homology"/>
<keyword evidence="3 6" id="KW-0812">Transmembrane</keyword>
<feature type="domain" description="GtrA/DPMS transmembrane" evidence="7">
    <location>
        <begin position="70"/>
        <end position="194"/>
    </location>
</feature>
<dbReference type="Proteomes" id="UP000178577">
    <property type="component" value="Unassembled WGS sequence"/>
</dbReference>
<dbReference type="PANTHER" id="PTHR38459">
    <property type="entry name" value="PROPHAGE BACTOPRENOL-LINKED GLUCOSE TRANSLOCASE HOMOLOG"/>
    <property type="match status" value="1"/>
</dbReference>
<dbReference type="Pfam" id="PF04138">
    <property type="entry name" value="GtrA_DPMS_TM"/>
    <property type="match status" value="1"/>
</dbReference>